<organism evidence="2 3">
    <name type="scientific">Petrolisthes cinctipes</name>
    <name type="common">Flat porcelain crab</name>
    <dbReference type="NCBI Taxonomy" id="88211"/>
    <lineage>
        <taxon>Eukaryota</taxon>
        <taxon>Metazoa</taxon>
        <taxon>Ecdysozoa</taxon>
        <taxon>Arthropoda</taxon>
        <taxon>Crustacea</taxon>
        <taxon>Multicrustacea</taxon>
        <taxon>Malacostraca</taxon>
        <taxon>Eumalacostraca</taxon>
        <taxon>Eucarida</taxon>
        <taxon>Decapoda</taxon>
        <taxon>Pleocyemata</taxon>
        <taxon>Anomura</taxon>
        <taxon>Galatheoidea</taxon>
        <taxon>Porcellanidae</taxon>
        <taxon>Petrolisthes</taxon>
    </lineage>
</organism>
<dbReference type="Proteomes" id="UP001286313">
    <property type="component" value="Unassembled WGS sequence"/>
</dbReference>
<evidence type="ECO:0000256" key="1">
    <source>
        <dbReference type="SAM" id="MobiDB-lite"/>
    </source>
</evidence>
<evidence type="ECO:0000313" key="3">
    <source>
        <dbReference type="Proteomes" id="UP001286313"/>
    </source>
</evidence>
<name>A0AAE1EN24_PETCI</name>
<keyword evidence="3" id="KW-1185">Reference proteome</keyword>
<proteinExistence type="predicted"/>
<sequence length="164" mass="17792">MGSPISRSPLPYTTSKLPTPLHHIQGPHSPTPHPRSPLPYTTSKVPTPQHNISAPHSPTPHPRSPLPYTTSQVPTPSHQATLSPLLRYPLPTPLHHIPAPHFLTPSQATLSPLIQFYTRSNQRDLFCSVCSNGPAGKLACEQGVSSFGEPNICQQSADRRDGNT</sequence>
<dbReference type="EMBL" id="JAWQEG010005304">
    <property type="protein sequence ID" value="KAK3858462.1"/>
    <property type="molecule type" value="Genomic_DNA"/>
</dbReference>
<evidence type="ECO:0000313" key="2">
    <source>
        <dbReference type="EMBL" id="KAK3858462.1"/>
    </source>
</evidence>
<feature type="compositionally biased region" description="Polar residues" evidence="1">
    <location>
        <begin position="67"/>
        <end position="79"/>
    </location>
</feature>
<protein>
    <submittedName>
        <fullName evidence="2">Uncharacterized protein</fullName>
    </submittedName>
</protein>
<gene>
    <name evidence="2" type="ORF">Pcinc_035352</name>
</gene>
<accession>A0AAE1EN24</accession>
<feature type="compositionally biased region" description="Polar residues" evidence="1">
    <location>
        <begin position="39"/>
        <end position="56"/>
    </location>
</feature>
<feature type="region of interest" description="Disordered" evidence="1">
    <location>
        <begin position="1"/>
        <end position="79"/>
    </location>
</feature>
<comment type="caution">
    <text evidence="2">The sequence shown here is derived from an EMBL/GenBank/DDBJ whole genome shotgun (WGS) entry which is preliminary data.</text>
</comment>
<dbReference type="AlphaFoldDB" id="A0AAE1EN24"/>
<reference evidence="2" key="1">
    <citation type="submission" date="2023-10" db="EMBL/GenBank/DDBJ databases">
        <title>Genome assemblies of two species of porcelain crab, Petrolisthes cinctipes and Petrolisthes manimaculis (Anomura: Porcellanidae).</title>
        <authorList>
            <person name="Angst P."/>
        </authorList>
    </citation>
    <scope>NUCLEOTIDE SEQUENCE</scope>
    <source>
        <strain evidence="2">PB745_01</strain>
        <tissue evidence="2">Gill</tissue>
    </source>
</reference>